<name>A0A8X6P719_NEPPI</name>
<dbReference type="PANTHER" id="PTHR24652">
    <property type="entry name" value="LOW-DENSITY LIPOPROTEIN RECEPTOR CLASS A DOMAIN-CONTAINING PROTEIN 2"/>
    <property type="match status" value="1"/>
</dbReference>
<evidence type="ECO:0000313" key="4">
    <source>
        <dbReference type="EMBL" id="GFT49597.1"/>
    </source>
</evidence>
<proteinExistence type="predicted"/>
<evidence type="ECO:0000256" key="2">
    <source>
        <dbReference type="PROSITE-ProRule" id="PRU00124"/>
    </source>
</evidence>
<dbReference type="InterPro" id="IPR036055">
    <property type="entry name" value="LDL_receptor-like_sf"/>
</dbReference>
<evidence type="ECO:0000256" key="3">
    <source>
        <dbReference type="SAM" id="Phobius"/>
    </source>
</evidence>
<dbReference type="Gene3D" id="4.10.400.10">
    <property type="entry name" value="Low-density Lipoprotein Receptor"/>
    <property type="match status" value="2"/>
</dbReference>
<accession>A0A8X6P719</accession>
<evidence type="ECO:0000313" key="5">
    <source>
        <dbReference type="Proteomes" id="UP000887013"/>
    </source>
</evidence>
<dbReference type="PROSITE" id="PS50068">
    <property type="entry name" value="LDLRA_2"/>
    <property type="match status" value="2"/>
</dbReference>
<keyword evidence="5" id="KW-1185">Reference proteome</keyword>
<feature type="transmembrane region" description="Helical" evidence="3">
    <location>
        <begin position="154"/>
        <end position="173"/>
    </location>
</feature>
<dbReference type="PANTHER" id="PTHR24652:SF67">
    <property type="entry name" value="LOW-DENSITY LIPOPROTEIN RECEPTOR CLASS A DOMAIN-CONTAINING PROTEIN 2"/>
    <property type="match status" value="1"/>
</dbReference>
<feature type="disulfide bond" evidence="2">
    <location>
        <begin position="110"/>
        <end position="128"/>
    </location>
</feature>
<evidence type="ECO:0000256" key="1">
    <source>
        <dbReference type="ARBA" id="ARBA00023157"/>
    </source>
</evidence>
<dbReference type="AlphaFoldDB" id="A0A8X6P719"/>
<gene>
    <name evidence="4" type="primary">AVEN_195666_1</name>
    <name evidence="4" type="ORF">NPIL_197701</name>
</gene>
<evidence type="ECO:0008006" key="6">
    <source>
        <dbReference type="Google" id="ProtNLM"/>
    </source>
</evidence>
<feature type="transmembrane region" description="Helical" evidence="3">
    <location>
        <begin position="426"/>
        <end position="448"/>
    </location>
</feature>
<dbReference type="CDD" id="cd00112">
    <property type="entry name" value="LDLa"/>
    <property type="match status" value="2"/>
</dbReference>
<dbReference type="SMART" id="SM00192">
    <property type="entry name" value="LDLa"/>
    <property type="match status" value="2"/>
</dbReference>
<dbReference type="InterPro" id="IPR042333">
    <property type="entry name" value="LRAD2/Mig-13-like"/>
</dbReference>
<keyword evidence="3" id="KW-1133">Transmembrane helix</keyword>
<dbReference type="PRINTS" id="PR00261">
    <property type="entry name" value="LDLRECEPTOR"/>
</dbReference>
<keyword evidence="3" id="KW-0472">Membrane</keyword>
<dbReference type="OrthoDB" id="6437488at2759"/>
<reference evidence="4" key="1">
    <citation type="submission" date="2020-08" db="EMBL/GenBank/DDBJ databases">
        <title>Multicomponent nature underlies the extraordinary mechanical properties of spider dragline silk.</title>
        <authorList>
            <person name="Kono N."/>
            <person name="Nakamura H."/>
            <person name="Mori M."/>
            <person name="Yoshida Y."/>
            <person name="Ohtoshi R."/>
            <person name="Malay A.D."/>
            <person name="Moran D.A.P."/>
            <person name="Tomita M."/>
            <person name="Numata K."/>
            <person name="Arakawa K."/>
        </authorList>
    </citation>
    <scope>NUCLEOTIDE SEQUENCE</scope>
</reference>
<dbReference type="InterPro" id="IPR002172">
    <property type="entry name" value="LDrepeatLR_classA_rpt"/>
</dbReference>
<dbReference type="Proteomes" id="UP000887013">
    <property type="component" value="Unassembled WGS sequence"/>
</dbReference>
<feature type="disulfide bond" evidence="2">
    <location>
        <begin position="382"/>
        <end position="400"/>
    </location>
</feature>
<dbReference type="SUPFAM" id="SSF57424">
    <property type="entry name" value="LDL receptor-like module"/>
    <property type="match status" value="2"/>
</dbReference>
<dbReference type="EMBL" id="BMAW01065265">
    <property type="protein sequence ID" value="GFT49597.1"/>
    <property type="molecule type" value="Genomic_DNA"/>
</dbReference>
<comment type="caution">
    <text evidence="2">Lacks conserved residue(s) required for the propagation of feature annotation.</text>
</comment>
<comment type="caution">
    <text evidence="4">The sequence shown here is derived from an EMBL/GenBank/DDBJ whole genome shotgun (WGS) entry which is preliminary data.</text>
</comment>
<dbReference type="Pfam" id="PF00057">
    <property type="entry name" value="Ldl_recept_a"/>
    <property type="match status" value="1"/>
</dbReference>
<organism evidence="4 5">
    <name type="scientific">Nephila pilipes</name>
    <name type="common">Giant wood spider</name>
    <name type="synonym">Nephila maculata</name>
    <dbReference type="NCBI Taxonomy" id="299642"/>
    <lineage>
        <taxon>Eukaryota</taxon>
        <taxon>Metazoa</taxon>
        <taxon>Ecdysozoa</taxon>
        <taxon>Arthropoda</taxon>
        <taxon>Chelicerata</taxon>
        <taxon>Arachnida</taxon>
        <taxon>Araneae</taxon>
        <taxon>Araneomorphae</taxon>
        <taxon>Entelegynae</taxon>
        <taxon>Araneoidea</taxon>
        <taxon>Nephilidae</taxon>
        <taxon>Nephila</taxon>
    </lineage>
</organism>
<keyword evidence="3" id="KW-0812">Transmembrane</keyword>
<keyword evidence="1 2" id="KW-1015">Disulfide bond</keyword>
<sequence>MDKTYKSGNDTQFSVRIKIKGHQGLVYSFSYLNMLGGCNDGEYIKLETNDKTVFHCRRIINPDEIFSGGYFYGDSINITYVTSRNITAVFEITLTAFVNSPCSSDDLFLCDVGICVWKGLTCDSRNNCGDGSDENSDRSLALCQLQSSTESSDFIPLFISLPLILLGMTLVLYCCIKRQWDETQFETGNVFYVSPENDVRTVGNQNSDQTQAVTASNRISAALFDDKTCNMKTIISPENKYETLYLDEVLDLNITLIPRKMFLNVSYILKSVNNKSLTKPESENISFSLDREGKSDGIIISITYLHFRAGCNGDEFIKISSIDKSVTLCEEARDNYLLNAQYFYRSPVEILYFTKRNISITFEIIATAFTRSPCSGEDMFKCKNNLCIQKIFLCDQRDNCGDTSDEQSVPNEAKCAKYSPAQMEHFIPLFITLPLVLLGTTLVLYCCFKRHPRESQYKARDILYLYRENHPQADETPISDIEESAVMSQQALTDLTSDEMYPMKTIIVPSVESAAPEGMRDDVKINNYDEKI</sequence>
<protein>
    <recommendedName>
        <fullName evidence="6">CUB domain-containing protein</fullName>
    </recommendedName>
</protein>